<proteinExistence type="predicted"/>
<feature type="signal peptide" evidence="1">
    <location>
        <begin position="1"/>
        <end position="19"/>
    </location>
</feature>
<evidence type="ECO:0000313" key="3">
    <source>
        <dbReference type="Proteomes" id="UP001500298"/>
    </source>
</evidence>
<reference evidence="3" key="1">
    <citation type="journal article" date="2019" name="Int. J. Syst. Evol. Microbiol.">
        <title>The Global Catalogue of Microorganisms (GCM) 10K type strain sequencing project: providing services to taxonomists for standard genome sequencing and annotation.</title>
        <authorList>
            <consortium name="The Broad Institute Genomics Platform"/>
            <consortium name="The Broad Institute Genome Sequencing Center for Infectious Disease"/>
            <person name="Wu L."/>
            <person name="Ma J."/>
        </authorList>
    </citation>
    <scope>NUCLEOTIDE SEQUENCE [LARGE SCALE GENOMIC DNA]</scope>
    <source>
        <strain evidence="3">JCM 18326</strain>
    </source>
</reference>
<organism evidence="2 3">
    <name type="scientific">Algivirga pacifica</name>
    <dbReference type="NCBI Taxonomy" id="1162670"/>
    <lineage>
        <taxon>Bacteria</taxon>
        <taxon>Pseudomonadati</taxon>
        <taxon>Bacteroidota</taxon>
        <taxon>Cytophagia</taxon>
        <taxon>Cytophagales</taxon>
        <taxon>Flammeovirgaceae</taxon>
        <taxon>Algivirga</taxon>
    </lineage>
</organism>
<keyword evidence="1" id="KW-0732">Signal</keyword>
<accession>A0ABP9CZ80</accession>
<gene>
    <name evidence="2" type="ORF">GCM10023331_03800</name>
</gene>
<dbReference type="Proteomes" id="UP001500298">
    <property type="component" value="Unassembled WGS sequence"/>
</dbReference>
<comment type="caution">
    <text evidence="2">The sequence shown here is derived from an EMBL/GenBank/DDBJ whole genome shotgun (WGS) entry which is preliminary data.</text>
</comment>
<dbReference type="EMBL" id="BAABJX010000007">
    <property type="protein sequence ID" value="GAA4822693.1"/>
    <property type="molecule type" value="Genomic_DNA"/>
</dbReference>
<evidence type="ECO:0000256" key="1">
    <source>
        <dbReference type="SAM" id="SignalP"/>
    </source>
</evidence>
<protein>
    <recommendedName>
        <fullName evidence="4">DKNYY family protein</fullName>
    </recommendedName>
</protein>
<evidence type="ECO:0008006" key="4">
    <source>
        <dbReference type="Google" id="ProtNLM"/>
    </source>
</evidence>
<keyword evidence="3" id="KW-1185">Reference proteome</keyword>
<evidence type="ECO:0000313" key="2">
    <source>
        <dbReference type="EMBL" id="GAA4822693.1"/>
    </source>
</evidence>
<dbReference type="RefSeq" id="WP_345368734.1">
    <property type="nucleotide sequence ID" value="NZ_BAABJX010000007.1"/>
</dbReference>
<sequence length="560" mass="66215">MRKILLLCLFLGNFQAIHAQDRYSPIGYFFDYEGIPFEGYFDSDSYKPKEKITINYRLNSQFSEGTIYKNNGERVKGYLKPVYGGKRVLFKATEEEKKATKISAEDLTGYSIGLDSFAVFRNFYAHHALGSKVGEANARIFEVVSQTEKFNLLKYIHPGSQQDYVSYYYQDRKGGLFYLLPRKKKKLKETLNSITSNIEDYVPSKAEEINISQWFNLHRYKEKFDKAEYIYYDTYWNELNTPEHMAYYGIIETFQKDEYVISYYNQQDIKLHTLRYSSLFPYQLEGESLWYYSNGATRKKVTYQHHGDFLHRQYEIYNLDGTLTDKYLFRPKPGYSDEHSLMSYTMVAEKAHVYEITAFDSLRDISINYKLQGDQQLAHAYYIDEKGEKVYMHVNGKKPRLKLSNLSKGLNGYTAAKTPTEGKFIYPKAIKKASAQGDILFRVKHDRFGKYHLTLLKGVEPSIDQELFASIFYMLSAYNHKAIRYQGEKINYEFLLPIQLSVIGHTERGMNSNWFWQQQWMFHNNPYMNGMHNWPQQHIQQMQQQLLQQHNRNVQQFRAF</sequence>
<name>A0ABP9CZ80_9BACT</name>
<feature type="chain" id="PRO_5045673152" description="DKNYY family protein" evidence="1">
    <location>
        <begin position="20"/>
        <end position="560"/>
    </location>
</feature>